<dbReference type="InterPro" id="IPR010982">
    <property type="entry name" value="Lambda_DNA-bd_dom_sf"/>
</dbReference>
<proteinExistence type="inferred from homology"/>
<organism evidence="3 4">
    <name type="scientific">Paenibacillus donghaensis</name>
    <dbReference type="NCBI Taxonomy" id="414771"/>
    <lineage>
        <taxon>Bacteria</taxon>
        <taxon>Bacillati</taxon>
        <taxon>Bacillota</taxon>
        <taxon>Bacilli</taxon>
        <taxon>Bacillales</taxon>
        <taxon>Paenibacillaceae</taxon>
        <taxon>Paenibacillus</taxon>
    </lineage>
</organism>
<dbReference type="InterPro" id="IPR001387">
    <property type="entry name" value="Cro/C1-type_HTH"/>
</dbReference>
<dbReference type="Pfam" id="PF06114">
    <property type="entry name" value="Peptidase_M78"/>
    <property type="match status" value="1"/>
</dbReference>
<sequence length="382" mass="44222">MIKEDQRIIPARLKEARLVRGLSINELASRVGLSKQAISQYELGENEPKPSTMMGIIRELDFPKSFFYKTYEEHIIGNTFFRASAAVTKKNKEIQYNKSKLAGYIYDYLQKYIEFPELNLPDLSSFDQTDWDDDSIELLSENVRQFWGLGENPINNIVNLMERNGIVVFSIDMESLKVDAFCQSRKGRPYIFLGNDKESAARRQFDAAHEIGHRLMHNHIHNQDILSREEFKIIEHQANRFASALLLPAEAFAKTVTSTKLIHFIELKKYWKVSIAAMLYRAQELGIIDQSRYTSLLKQMTIHKMRSKEPFDDVITVPKPILLNKGIKMLLQDNFKNEVQIINESGVPREFIEMLCTMDKGSLKLKEIEPTLRLIVNNQKDA</sequence>
<dbReference type="GO" id="GO:0003677">
    <property type="term" value="F:DNA binding"/>
    <property type="evidence" value="ECO:0007669"/>
    <property type="project" value="InterPro"/>
</dbReference>
<dbReference type="Proteomes" id="UP000249890">
    <property type="component" value="Chromosome"/>
</dbReference>
<feature type="domain" description="HTH cro/C1-type" evidence="2">
    <location>
        <begin position="13"/>
        <end position="67"/>
    </location>
</feature>
<reference evidence="3 4" key="1">
    <citation type="submission" date="2017-06" db="EMBL/GenBank/DDBJ databases">
        <title>Complete genome sequence of Paenibacillus donghaensis KCTC 13049T isolated from East Sea sediment, South Korea.</title>
        <authorList>
            <person name="Jung B.K."/>
            <person name="Hong S.-J."/>
            <person name="Shin J.-H."/>
        </authorList>
    </citation>
    <scope>NUCLEOTIDE SEQUENCE [LARGE SCALE GENOMIC DNA]</scope>
    <source>
        <strain evidence="3 4">KCTC 13049</strain>
    </source>
</reference>
<dbReference type="KEGG" id="pdh:B9T62_36035"/>
<gene>
    <name evidence="3" type="ORF">B9T62_36035</name>
</gene>
<dbReference type="PROSITE" id="PS50943">
    <property type="entry name" value="HTH_CROC1"/>
    <property type="match status" value="1"/>
</dbReference>
<evidence type="ECO:0000313" key="4">
    <source>
        <dbReference type="Proteomes" id="UP000249890"/>
    </source>
</evidence>
<evidence type="ECO:0000259" key="2">
    <source>
        <dbReference type="PROSITE" id="PS50943"/>
    </source>
</evidence>
<dbReference type="SUPFAM" id="SSF47413">
    <property type="entry name" value="lambda repressor-like DNA-binding domains"/>
    <property type="match status" value="1"/>
</dbReference>
<dbReference type="CDD" id="cd00093">
    <property type="entry name" value="HTH_XRE"/>
    <property type="match status" value="1"/>
</dbReference>
<evidence type="ECO:0000256" key="1">
    <source>
        <dbReference type="ARBA" id="ARBA00007227"/>
    </source>
</evidence>
<dbReference type="PANTHER" id="PTHR43236:SF1">
    <property type="entry name" value="BLL7220 PROTEIN"/>
    <property type="match status" value="1"/>
</dbReference>
<dbReference type="RefSeq" id="WP_087919632.1">
    <property type="nucleotide sequence ID" value="NZ_CP021780.1"/>
</dbReference>
<dbReference type="EMBL" id="CP021780">
    <property type="protein sequence ID" value="ASA25671.1"/>
    <property type="molecule type" value="Genomic_DNA"/>
</dbReference>
<dbReference type="InterPro" id="IPR052345">
    <property type="entry name" value="Rad_response_metalloprotease"/>
</dbReference>
<dbReference type="PANTHER" id="PTHR43236">
    <property type="entry name" value="ANTITOXIN HIGA1"/>
    <property type="match status" value="1"/>
</dbReference>
<dbReference type="Gene3D" id="1.10.10.2910">
    <property type="match status" value="1"/>
</dbReference>
<comment type="similarity">
    <text evidence="1">Belongs to the short-chain fatty acyl-CoA assimilation regulator (ScfR) family.</text>
</comment>
<dbReference type="Pfam" id="PF01381">
    <property type="entry name" value="HTH_3"/>
    <property type="match status" value="1"/>
</dbReference>
<dbReference type="Gene3D" id="1.10.260.40">
    <property type="entry name" value="lambda repressor-like DNA-binding domains"/>
    <property type="match status" value="1"/>
</dbReference>
<keyword evidence="4" id="KW-1185">Reference proteome</keyword>
<dbReference type="OrthoDB" id="9816277at2"/>
<protein>
    <submittedName>
        <fullName evidence="3">Transcriptional regulator</fullName>
    </submittedName>
</protein>
<dbReference type="InterPro" id="IPR010359">
    <property type="entry name" value="IrrE_HExxH"/>
</dbReference>
<dbReference type="SMART" id="SM00530">
    <property type="entry name" value="HTH_XRE"/>
    <property type="match status" value="1"/>
</dbReference>
<accession>A0A2Z2KW74</accession>
<evidence type="ECO:0000313" key="3">
    <source>
        <dbReference type="EMBL" id="ASA25671.1"/>
    </source>
</evidence>
<name>A0A2Z2KW74_9BACL</name>
<dbReference type="AlphaFoldDB" id="A0A2Z2KW74"/>